<sequence>MAQNYVEYHIPEGSLHTFYVAEGKTVKIGQMVEVVEGAKVQVAGAGSKKVLGVVYAGTVGKDGLNVGYEGDKNEVATVVVLKPLVFLEAGGAINAGDMLEAGANGTVVAHSSTSTFVAGEYSQVVGIALESATSGKRFRVALG</sequence>
<proteinExistence type="predicted"/>
<dbReference type="AlphaFoldDB" id="A0A4R2P2K3"/>
<protein>
    <submittedName>
        <fullName evidence="1">Uncharacterized protein</fullName>
    </submittedName>
</protein>
<accession>A0A4R2P2K3</accession>
<name>A0A4R2P2K3_9BACL</name>
<dbReference type="OrthoDB" id="2991661at2"/>
<dbReference type="Proteomes" id="UP000295416">
    <property type="component" value="Unassembled WGS sequence"/>
</dbReference>
<comment type="caution">
    <text evidence="1">The sequence shown here is derived from an EMBL/GenBank/DDBJ whole genome shotgun (WGS) entry which is preliminary data.</text>
</comment>
<keyword evidence="2" id="KW-1185">Reference proteome</keyword>
<organism evidence="1 2">
    <name type="scientific">Scopulibacillus darangshiensis</name>
    <dbReference type="NCBI Taxonomy" id="442528"/>
    <lineage>
        <taxon>Bacteria</taxon>
        <taxon>Bacillati</taxon>
        <taxon>Bacillota</taxon>
        <taxon>Bacilli</taxon>
        <taxon>Bacillales</taxon>
        <taxon>Sporolactobacillaceae</taxon>
        <taxon>Scopulibacillus</taxon>
    </lineage>
</organism>
<evidence type="ECO:0000313" key="2">
    <source>
        <dbReference type="Proteomes" id="UP000295416"/>
    </source>
</evidence>
<dbReference type="RefSeq" id="WP_132746289.1">
    <property type="nucleotide sequence ID" value="NZ_SLXK01000015.1"/>
</dbReference>
<gene>
    <name evidence="1" type="ORF">EV207_11523</name>
</gene>
<reference evidence="1 2" key="1">
    <citation type="submission" date="2019-03" db="EMBL/GenBank/DDBJ databases">
        <title>Genomic Encyclopedia of Type Strains, Phase IV (KMG-IV): sequencing the most valuable type-strain genomes for metagenomic binning, comparative biology and taxonomic classification.</title>
        <authorList>
            <person name="Goeker M."/>
        </authorList>
    </citation>
    <scope>NUCLEOTIDE SEQUENCE [LARGE SCALE GENOMIC DNA]</scope>
    <source>
        <strain evidence="1 2">DSM 19377</strain>
    </source>
</reference>
<dbReference type="EMBL" id="SLXK01000015">
    <property type="protein sequence ID" value="TCP28797.1"/>
    <property type="molecule type" value="Genomic_DNA"/>
</dbReference>
<evidence type="ECO:0000313" key="1">
    <source>
        <dbReference type="EMBL" id="TCP28797.1"/>
    </source>
</evidence>